<name>A0A6S6RS68_9BACT</name>
<dbReference type="Gene3D" id="3.40.50.1460">
    <property type="match status" value="1"/>
</dbReference>
<evidence type="ECO:0000259" key="1">
    <source>
        <dbReference type="PROSITE" id="PS50208"/>
    </source>
</evidence>
<organism evidence="2">
    <name type="scientific">uncultured Sulfurovum sp</name>
    <dbReference type="NCBI Taxonomy" id="269237"/>
    <lineage>
        <taxon>Bacteria</taxon>
        <taxon>Pseudomonadati</taxon>
        <taxon>Campylobacterota</taxon>
        <taxon>Epsilonproteobacteria</taxon>
        <taxon>Campylobacterales</taxon>
        <taxon>Sulfurovaceae</taxon>
        <taxon>Sulfurovum</taxon>
        <taxon>environmental samples</taxon>
    </lineage>
</organism>
<dbReference type="AlphaFoldDB" id="A0A6S6RS68"/>
<gene>
    <name evidence="2" type="ORF">HELGO_WM2332</name>
</gene>
<dbReference type="GO" id="GO:0006508">
    <property type="term" value="P:proteolysis"/>
    <property type="evidence" value="ECO:0007669"/>
    <property type="project" value="InterPro"/>
</dbReference>
<protein>
    <recommendedName>
        <fullName evidence="1">Caspase family p20 domain-containing protein</fullName>
    </recommendedName>
</protein>
<dbReference type="EMBL" id="CACVAP010000011">
    <property type="protein sequence ID" value="CAA6798855.1"/>
    <property type="molecule type" value="Genomic_DNA"/>
</dbReference>
<reference evidence="2" key="1">
    <citation type="submission" date="2020-01" db="EMBL/GenBank/DDBJ databases">
        <authorList>
            <person name="Meier V. D."/>
            <person name="Meier V D."/>
        </authorList>
    </citation>
    <scope>NUCLEOTIDE SEQUENCE</scope>
    <source>
        <strain evidence="2">HLG_WM_MAG_06</strain>
    </source>
</reference>
<dbReference type="InterPro" id="IPR011600">
    <property type="entry name" value="Pept_C14_caspase"/>
</dbReference>
<sequence>MFLFIIVLTGCYIEPKVQKVPINRVALVIGNQDYRGNTLKNPISDAIGIKETLENIGFDVTLLLDSTLDQLNETLEGLKGNIEANNTLVFIYFAGHGNTLHKNSSEQFLMMTDKDRPTLVSIFKFYDFLKKVKARHSIIALDVCRDYQEHYIVENEKLQNKNNFRGNFSLEGFRGTTIRYDDGVKEDVQVFVEKEKYSYKLPPSTLVSYATERNQRAKDYSLHDDGHGAYTYALMKYLDDEEIPIGEVFRRVRVSILEESNRQQVSSEIMGLEKNIWLVPKKAPIAFSPPI</sequence>
<dbReference type="InterPro" id="IPR029030">
    <property type="entry name" value="Caspase-like_dom_sf"/>
</dbReference>
<dbReference type="Pfam" id="PF00656">
    <property type="entry name" value="Peptidase_C14"/>
    <property type="match status" value="1"/>
</dbReference>
<dbReference type="PANTHER" id="PTHR22576:SF37">
    <property type="entry name" value="MUCOSA-ASSOCIATED LYMPHOID TISSUE LYMPHOMA TRANSLOCATION PROTEIN 1"/>
    <property type="match status" value="1"/>
</dbReference>
<evidence type="ECO:0000313" key="2">
    <source>
        <dbReference type="EMBL" id="CAA6798855.1"/>
    </source>
</evidence>
<feature type="domain" description="Caspase family p20" evidence="1">
    <location>
        <begin position="22"/>
        <end position="97"/>
    </location>
</feature>
<dbReference type="GO" id="GO:0004197">
    <property type="term" value="F:cysteine-type endopeptidase activity"/>
    <property type="evidence" value="ECO:0007669"/>
    <property type="project" value="InterPro"/>
</dbReference>
<dbReference type="SUPFAM" id="SSF52129">
    <property type="entry name" value="Caspase-like"/>
    <property type="match status" value="1"/>
</dbReference>
<dbReference type="PROSITE" id="PS50208">
    <property type="entry name" value="CASPASE_P20"/>
    <property type="match status" value="1"/>
</dbReference>
<dbReference type="PANTHER" id="PTHR22576">
    <property type="entry name" value="MUCOSA ASSOCIATED LYMPHOID TISSUE LYMPHOMA TRANSLOCATION PROTEIN 1/PARACASPASE"/>
    <property type="match status" value="1"/>
</dbReference>
<dbReference type="InterPro" id="IPR052039">
    <property type="entry name" value="Caspase-related_regulators"/>
</dbReference>
<accession>A0A6S6RS68</accession>
<proteinExistence type="predicted"/>
<dbReference type="InterPro" id="IPR001309">
    <property type="entry name" value="Pept_C14_p20"/>
</dbReference>